<accession>A0A429XHV9</accession>
<evidence type="ECO:0000313" key="1">
    <source>
        <dbReference type="EMBL" id="RST65293.1"/>
    </source>
</evidence>
<dbReference type="AlphaFoldDB" id="A0A429XHV9"/>
<name>A0A429XHV9_9RICK</name>
<keyword evidence="2" id="KW-1185">Reference proteome</keyword>
<protein>
    <submittedName>
        <fullName evidence="1">Uncharacterized protein</fullName>
    </submittedName>
</protein>
<evidence type="ECO:0000313" key="2">
    <source>
        <dbReference type="Proteomes" id="UP000279470"/>
    </source>
</evidence>
<reference evidence="2" key="1">
    <citation type="submission" date="2018-11" db="EMBL/GenBank/DDBJ databases">
        <title>Phylogenetic, genomic, and biogeographic characterization of a novel and ubiquitous marine invertebrate-associated Rickettsiales parasite, Candidatus Marinoinvertebrata rohwerii, gen. nov., sp. nov.</title>
        <authorList>
            <person name="Klinges J.G."/>
            <person name="Rosales S.M."/>
            <person name="Mcminds R."/>
            <person name="Shaver E.C."/>
            <person name="Shantz A."/>
            <person name="Peters E.C."/>
            <person name="Burkepile D.E."/>
            <person name="Silliman B.R."/>
            <person name="Vega Thurber R.L."/>
        </authorList>
    </citation>
    <scope>NUCLEOTIDE SEQUENCE [LARGE SCALE GENOMIC DNA]</scope>
    <source>
        <strain evidence="2">a_cerv_44</strain>
    </source>
</reference>
<dbReference type="Proteomes" id="UP000279470">
    <property type="component" value="Unassembled WGS sequence"/>
</dbReference>
<comment type="caution">
    <text evidence="1">The sequence shown here is derived from an EMBL/GenBank/DDBJ whole genome shotgun (WGS) entry which is preliminary data.</text>
</comment>
<sequence>MGEFQIPGLPSDLQISHRNDLTETAPEHCEFWNGLEEQSSQRPLPAPTPDLEEPTITIAIPGQVYVPGQVYEI</sequence>
<proteinExistence type="predicted"/>
<gene>
    <name evidence="1" type="ORF">EIC27_04315</name>
</gene>
<organism evidence="1 2">
    <name type="scientific">Candidatus Aquarickettsia rohweri</name>
    <dbReference type="NCBI Taxonomy" id="2602574"/>
    <lineage>
        <taxon>Bacteria</taxon>
        <taxon>Pseudomonadati</taxon>
        <taxon>Pseudomonadota</taxon>
        <taxon>Alphaproteobacteria</taxon>
        <taxon>Rickettsiales</taxon>
        <taxon>Candidatus Midichloriaceae</taxon>
        <taxon>Candidatus Aquarickettsia</taxon>
    </lineage>
</organism>
<dbReference type="EMBL" id="RXFM01000054">
    <property type="protein sequence ID" value="RST65293.1"/>
    <property type="molecule type" value="Genomic_DNA"/>
</dbReference>
<dbReference type="RefSeq" id="WP_126044899.1">
    <property type="nucleotide sequence ID" value="NZ_RXFM01000054.1"/>
</dbReference>